<dbReference type="EMBL" id="JXTB01000046">
    <property type="protein sequence ID" value="PON71120.1"/>
    <property type="molecule type" value="Genomic_DNA"/>
</dbReference>
<gene>
    <name evidence="3" type="ORF">PanWU01x14_075590</name>
</gene>
<feature type="transmembrane region" description="Helical" evidence="1">
    <location>
        <begin position="70"/>
        <end position="90"/>
    </location>
</feature>
<evidence type="ECO:0000256" key="1">
    <source>
        <dbReference type="SAM" id="Phobius"/>
    </source>
</evidence>
<reference evidence="4" key="1">
    <citation type="submission" date="2016-06" db="EMBL/GenBank/DDBJ databases">
        <title>Parallel loss of symbiosis genes in relatives of nitrogen-fixing non-legume Parasponia.</title>
        <authorList>
            <person name="Van Velzen R."/>
            <person name="Holmer R."/>
            <person name="Bu F."/>
            <person name="Rutten L."/>
            <person name="Van Zeijl A."/>
            <person name="Liu W."/>
            <person name="Santuari L."/>
            <person name="Cao Q."/>
            <person name="Sharma T."/>
            <person name="Shen D."/>
            <person name="Roswanjaya Y."/>
            <person name="Wardhani T."/>
            <person name="Kalhor M.S."/>
            <person name="Jansen J."/>
            <person name="Van den Hoogen J."/>
            <person name="Gungor B."/>
            <person name="Hartog M."/>
            <person name="Hontelez J."/>
            <person name="Verver J."/>
            <person name="Yang W.-C."/>
            <person name="Schijlen E."/>
            <person name="Repin R."/>
            <person name="Schilthuizen M."/>
            <person name="Schranz E."/>
            <person name="Heidstra R."/>
            <person name="Miyata K."/>
            <person name="Fedorova E."/>
            <person name="Kohlen W."/>
            <person name="Bisseling T."/>
            <person name="Smit S."/>
            <person name="Geurts R."/>
        </authorList>
    </citation>
    <scope>NUCLEOTIDE SEQUENCE [LARGE SCALE GENOMIC DNA]</scope>
    <source>
        <strain evidence="4">cv. WU1-14</strain>
    </source>
</reference>
<keyword evidence="2" id="KW-0732">Signal</keyword>
<comment type="caution">
    <text evidence="3">The sequence shown here is derived from an EMBL/GenBank/DDBJ whole genome shotgun (WGS) entry which is preliminary data.</text>
</comment>
<protein>
    <submittedName>
        <fullName evidence="3">Uncharacterized protein</fullName>
    </submittedName>
</protein>
<dbReference type="OrthoDB" id="10414327at2759"/>
<dbReference type="AlphaFoldDB" id="A0A2P5DCY8"/>
<feature type="chain" id="PRO_5015139966" evidence="2">
    <location>
        <begin position="30"/>
        <end position="132"/>
    </location>
</feature>
<sequence>TISIIACNSFLALLITLATMVFIEQDIGAAPITATLPKLALLATSPAVVAVSKDVTTMRFAAVEEALPFVGWYPIAYVVLHGVTVRSLLYDVARQEPASRSDVRGALVEDVRLVIVVVVVVVFDILIINVVF</sequence>
<feature type="non-terminal residue" evidence="3">
    <location>
        <position position="1"/>
    </location>
</feature>
<feature type="transmembrane region" description="Helical" evidence="1">
    <location>
        <begin position="111"/>
        <end position="131"/>
    </location>
</feature>
<evidence type="ECO:0000313" key="3">
    <source>
        <dbReference type="EMBL" id="PON71120.1"/>
    </source>
</evidence>
<keyword evidence="1" id="KW-1133">Transmembrane helix</keyword>
<accession>A0A2P5DCY8</accession>
<feature type="signal peptide" evidence="2">
    <location>
        <begin position="1"/>
        <end position="29"/>
    </location>
</feature>
<evidence type="ECO:0000313" key="4">
    <source>
        <dbReference type="Proteomes" id="UP000237105"/>
    </source>
</evidence>
<name>A0A2P5DCY8_PARAD</name>
<keyword evidence="1" id="KW-0472">Membrane</keyword>
<proteinExistence type="predicted"/>
<dbReference type="Proteomes" id="UP000237105">
    <property type="component" value="Unassembled WGS sequence"/>
</dbReference>
<keyword evidence="1" id="KW-0812">Transmembrane</keyword>
<evidence type="ECO:0000256" key="2">
    <source>
        <dbReference type="SAM" id="SignalP"/>
    </source>
</evidence>
<keyword evidence="4" id="KW-1185">Reference proteome</keyword>
<organism evidence="3 4">
    <name type="scientific">Parasponia andersonii</name>
    <name type="common">Sponia andersonii</name>
    <dbReference type="NCBI Taxonomy" id="3476"/>
    <lineage>
        <taxon>Eukaryota</taxon>
        <taxon>Viridiplantae</taxon>
        <taxon>Streptophyta</taxon>
        <taxon>Embryophyta</taxon>
        <taxon>Tracheophyta</taxon>
        <taxon>Spermatophyta</taxon>
        <taxon>Magnoliopsida</taxon>
        <taxon>eudicotyledons</taxon>
        <taxon>Gunneridae</taxon>
        <taxon>Pentapetalae</taxon>
        <taxon>rosids</taxon>
        <taxon>fabids</taxon>
        <taxon>Rosales</taxon>
        <taxon>Cannabaceae</taxon>
        <taxon>Parasponia</taxon>
    </lineage>
</organism>